<reference evidence="3 4" key="1">
    <citation type="submission" date="2018-06" db="EMBL/GenBank/DDBJ databases">
        <authorList>
            <consortium name="Pathogen Informatics"/>
            <person name="Doyle S."/>
        </authorList>
    </citation>
    <scope>NUCLEOTIDE SEQUENCE [LARGE SCALE GENOMIC DNA]</scope>
    <source>
        <strain evidence="3 4">NCTC13336</strain>
    </source>
</reference>
<evidence type="ECO:0000256" key="1">
    <source>
        <dbReference type="SAM" id="Phobius"/>
    </source>
</evidence>
<dbReference type="AlphaFoldDB" id="A0A377QYE0"/>
<keyword evidence="1" id="KW-1133">Transmembrane helix</keyword>
<evidence type="ECO:0000259" key="2">
    <source>
        <dbReference type="Pfam" id="PF06889"/>
    </source>
</evidence>
<name>A0A377QYE0_9NEIS</name>
<protein>
    <recommendedName>
        <fullName evidence="2">DUF1266 domain-containing protein</fullName>
    </recommendedName>
</protein>
<keyword evidence="4" id="KW-1185">Reference proteome</keyword>
<feature type="transmembrane region" description="Helical" evidence="1">
    <location>
        <begin position="12"/>
        <end position="31"/>
    </location>
</feature>
<feature type="domain" description="DUF1266" evidence="2">
    <location>
        <begin position="220"/>
        <end position="313"/>
    </location>
</feature>
<sequence length="327" mass="35855">MSLKNKLYARQWGFIKPLLAAVILLGLWLAGVVTPEKTGVPGWLFYIVLAIVVLFAVFKTFWGVVCILSAKENARGKCAFALLHNKNPQVKTENAAEQYALLATTFYEASEICFGSAKDLAGFAADPNYLPPQKFDEQGDYRGDSQYVNSIEGMLHLDKKDAEYRLAQPLAASWGITNGEEALEQMNALWASAQESANAPAGQDLQQTVRDFGFAYDGAAADTSGFHVVRFIWVARSAFTLGYVNEETVRGALATAAAFIAQHYADWRQFAFSYLLGYAQWSVSQGLGAMSYSLFVERVNAVSQALDSQTSPLHGTSLDALREALKQ</sequence>
<gene>
    <name evidence="3" type="ORF">NCTC13336_00200</name>
</gene>
<proteinExistence type="predicted"/>
<dbReference type="RefSeq" id="WP_115307349.1">
    <property type="nucleotide sequence ID" value="NZ_CP091516.1"/>
</dbReference>
<accession>A0A377QYE0</accession>
<evidence type="ECO:0000313" key="3">
    <source>
        <dbReference type="EMBL" id="STR00012.1"/>
    </source>
</evidence>
<organism evidence="3 4">
    <name type="scientific">Kingella potus</name>
    <dbReference type="NCBI Taxonomy" id="265175"/>
    <lineage>
        <taxon>Bacteria</taxon>
        <taxon>Pseudomonadati</taxon>
        <taxon>Pseudomonadota</taxon>
        <taxon>Betaproteobacteria</taxon>
        <taxon>Neisseriales</taxon>
        <taxon>Neisseriaceae</taxon>
        <taxon>Kingella</taxon>
    </lineage>
</organism>
<dbReference type="Pfam" id="PF06889">
    <property type="entry name" value="DUF1266"/>
    <property type="match status" value="1"/>
</dbReference>
<dbReference type="InterPro" id="IPR009677">
    <property type="entry name" value="DUF1266"/>
</dbReference>
<dbReference type="Proteomes" id="UP000254293">
    <property type="component" value="Unassembled WGS sequence"/>
</dbReference>
<keyword evidence="1" id="KW-0472">Membrane</keyword>
<keyword evidence="1" id="KW-0812">Transmembrane</keyword>
<evidence type="ECO:0000313" key="4">
    <source>
        <dbReference type="Proteomes" id="UP000254293"/>
    </source>
</evidence>
<dbReference type="OrthoDB" id="4560342at2"/>
<feature type="transmembrane region" description="Helical" evidence="1">
    <location>
        <begin position="43"/>
        <end position="68"/>
    </location>
</feature>
<dbReference type="EMBL" id="UGJJ01000001">
    <property type="protein sequence ID" value="STR00012.1"/>
    <property type="molecule type" value="Genomic_DNA"/>
</dbReference>